<dbReference type="Pfam" id="PF03184">
    <property type="entry name" value="DDE_1"/>
    <property type="match status" value="1"/>
</dbReference>
<proteinExistence type="predicted"/>
<protein>
    <recommendedName>
        <fullName evidence="1">DDE-1 domain-containing protein</fullName>
    </recommendedName>
</protein>
<gene>
    <name evidence="2" type="ORF">RRG08_066787</name>
</gene>
<name>A0AAE0XPH8_9GAST</name>
<keyword evidence="3" id="KW-1185">Reference proteome</keyword>
<dbReference type="InterPro" id="IPR050863">
    <property type="entry name" value="CenT-Element_Derived"/>
</dbReference>
<evidence type="ECO:0000313" key="2">
    <source>
        <dbReference type="EMBL" id="KAK3701295.1"/>
    </source>
</evidence>
<sequence length="168" mass="18891">MEKHKFRPECIWNIDETGCFTVQTRRPQLAKKGEKRVGSIVSHEKGSTVTLCGAVNAIGNSIPPFLIFPRVNVQEHWTLAAPAGTLCNAHPKASGWMTSENFMNFLKHFYEHTKPSKDRPVLMILDNHASHCSEGAIRFCRENYITLLSFPRNATPGQISLWTISAIL</sequence>
<dbReference type="Proteomes" id="UP001283361">
    <property type="component" value="Unassembled WGS sequence"/>
</dbReference>
<comment type="caution">
    <text evidence="2">The sequence shown here is derived from an EMBL/GenBank/DDBJ whole genome shotgun (WGS) entry which is preliminary data.</text>
</comment>
<evidence type="ECO:0000259" key="1">
    <source>
        <dbReference type="Pfam" id="PF03184"/>
    </source>
</evidence>
<dbReference type="PANTHER" id="PTHR19303">
    <property type="entry name" value="TRANSPOSON"/>
    <property type="match status" value="1"/>
</dbReference>
<accession>A0AAE0XPH8</accession>
<feature type="domain" description="DDE-1" evidence="1">
    <location>
        <begin position="49"/>
        <end position="155"/>
    </location>
</feature>
<dbReference type="InterPro" id="IPR004875">
    <property type="entry name" value="DDE_SF_endonuclease_dom"/>
</dbReference>
<dbReference type="PANTHER" id="PTHR19303:SF74">
    <property type="entry name" value="POGO TRANSPOSABLE ELEMENT WITH KRAB DOMAIN"/>
    <property type="match status" value="1"/>
</dbReference>
<dbReference type="Gene3D" id="3.30.420.10">
    <property type="entry name" value="Ribonuclease H-like superfamily/Ribonuclease H"/>
    <property type="match status" value="1"/>
</dbReference>
<reference evidence="2" key="1">
    <citation type="journal article" date="2023" name="G3 (Bethesda)">
        <title>A reference genome for the long-term kleptoplast-retaining sea slug Elysia crispata morphotype clarki.</title>
        <authorList>
            <person name="Eastman K.E."/>
            <person name="Pendleton A.L."/>
            <person name="Shaikh M.A."/>
            <person name="Suttiyut T."/>
            <person name="Ogas R."/>
            <person name="Tomko P."/>
            <person name="Gavelis G."/>
            <person name="Widhalm J.R."/>
            <person name="Wisecaver J.H."/>
        </authorList>
    </citation>
    <scope>NUCLEOTIDE SEQUENCE</scope>
    <source>
        <strain evidence="2">ECLA1</strain>
    </source>
</reference>
<evidence type="ECO:0000313" key="3">
    <source>
        <dbReference type="Proteomes" id="UP001283361"/>
    </source>
</evidence>
<dbReference type="GO" id="GO:0005634">
    <property type="term" value="C:nucleus"/>
    <property type="evidence" value="ECO:0007669"/>
    <property type="project" value="TreeGrafter"/>
</dbReference>
<dbReference type="GO" id="GO:0003677">
    <property type="term" value="F:DNA binding"/>
    <property type="evidence" value="ECO:0007669"/>
    <property type="project" value="TreeGrafter"/>
</dbReference>
<dbReference type="EMBL" id="JAWDGP010007896">
    <property type="protein sequence ID" value="KAK3701295.1"/>
    <property type="molecule type" value="Genomic_DNA"/>
</dbReference>
<dbReference type="AlphaFoldDB" id="A0AAE0XPH8"/>
<dbReference type="InterPro" id="IPR036397">
    <property type="entry name" value="RNaseH_sf"/>
</dbReference>
<organism evidence="2 3">
    <name type="scientific">Elysia crispata</name>
    <name type="common">lettuce slug</name>
    <dbReference type="NCBI Taxonomy" id="231223"/>
    <lineage>
        <taxon>Eukaryota</taxon>
        <taxon>Metazoa</taxon>
        <taxon>Spiralia</taxon>
        <taxon>Lophotrochozoa</taxon>
        <taxon>Mollusca</taxon>
        <taxon>Gastropoda</taxon>
        <taxon>Heterobranchia</taxon>
        <taxon>Euthyneura</taxon>
        <taxon>Panpulmonata</taxon>
        <taxon>Sacoglossa</taxon>
        <taxon>Placobranchoidea</taxon>
        <taxon>Plakobranchidae</taxon>
        <taxon>Elysia</taxon>
    </lineage>
</organism>